<dbReference type="OrthoDB" id="2157530at2759"/>
<dbReference type="Pfam" id="PF06985">
    <property type="entry name" value="HET"/>
    <property type="match status" value="1"/>
</dbReference>
<dbReference type="PANTHER" id="PTHR24148">
    <property type="entry name" value="ANKYRIN REPEAT DOMAIN-CONTAINING PROTEIN 39 HOMOLOG-RELATED"/>
    <property type="match status" value="1"/>
</dbReference>
<reference evidence="2" key="1">
    <citation type="journal article" date="2020" name="bioRxiv">
        <title>Historical genomics reveals the evolutionary mechanisms behind multiple outbreaks of the host-specific coffee wilt pathogen Fusarium xylarioides.</title>
        <authorList>
            <person name="Peck D."/>
            <person name="Nowell R.W."/>
            <person name="Flood J."/>
            <person name="Ryan M.J."/>
            <person name="Barraclough T.G."/>
        </authorList>
    </citation>
    <scope>NUCLEOTIDE SEQUENCE</scope>
    <source>
        <strain evidence="2">IMI 127659i</strain>
    </source>
</reference>
<organism evidence="2 3">
    <name type="scientific">Fusarium xylarioides</name>
    <dbReference type="NCBI Taxonomy" id="221167"/>
    <lineage>
        <taxon>Eukaryota</taxon>
        <taxon>Fungi</taxon>
        <taxon>Dikarya</taxon>
        <taxon>Ascomycota</taxon>
        <taxon>Pezizomycotina</taxon>
        <taxon>Sordariomycetes</taxon>
        <taxon>Hypocreomycetidae</taxon>
        <taxon>Hypocreales</taxon>
        <taxon>Nectriaceae</taxon>
        <taxon>Fusarium</taxon>
        <taxon>Fusarium fujikuroi species complex</taxon>
    </lineage>
</organism>
<accession>A0A9P7LFF1</accession>
<proteinExistence type="predicted"/>
<keyword evidence="3" id="KW-1185">Reference proteome</keyword>
<dbReference type="InterPro" id="IPR010730">
    <property type="entry name" value="HET"/>
</dbReference>
<evidence type="ECO:0000313" key="2">
    <source>
        <dbReference type="EMBL" id="KAG5773723.1"/>
    </source>
</evidence>
<comment type="caution">
    <text evidence="2">The sequence shown here is derived from an EMBL/GenBank/DDBJ whole genome shotgun (WGS) entry which is preliminary data.</text>
</comment>
<evidence type="ECO:0000259" key="1">
    <source>
        <dbReference type="Pfam" id="PF06985"/>
    </source>
</evidence>
<protein>
    <recommendedName>
        <fullName evidence="1">Heterokaryon incompatibility domain-containing protein</fullName>
    </recommendedName>
</protein>
<feature type="domain" description="Heterokaryon incompatibility" evidence="1">
    <location>
        <begin position="43"/>
        <end position="233"/>
    </location>
</feature>
<evidence type="ECO:0000313" key="3">
    <source>
        <dbReference type="Proteomes" id="UP000750502"/>
    </source>
</evidence>
<sequence length="278" mass="31808">MVIYKHLRRDNSQIRLVRVLPPSPNDARLSLELRHGYIEDGTYSALSYVWGDASDQEYILVNRVLFRIRRNLYQALMQLRSNGVIGWLWIDSLCIQQKNLDEKSYQVGSMRSIFSSASQVYSWLGEGTPDTDVAMDFCARIGSKAAMIELDKRSNSYLVCFFKELFDYQQNKPRLNPKYTEPIGAQSELAAYFVGLLQEPCLKAQESGDNELSRGLHAMMNQEYWKRIWINQEVALAKNVIVLCGGKSQSLGFIEQTIRLPSVTERSIHGGNKGHVRM</sequence>
<name>A0A9P7LFF1_9HYPO</name>
<gene>
    <name evidence="2" type="ORF">H9Q72_000593</name>
</gene>
<dbReference type="EMBL" id="JADFTT010000008">
    <property type="protein sequence ID" value="KAG5773723.1"/>
    <property type="molecule type" value="Genomic_DNA"/>
</dbReference>
<dbReference type="AlphaFoldDB" id="A0A9P7LFF1"/>
<dbReference type="PANTHER" id="PTHR24148:SF79">
    <property type="entry name" value="HETEROKARYON INCOMPATIBILITY DOMAIN-CONTAINING PROTEIN"/>
    <property type="match status" value="1"/>
</dbReference>
<reference evidence="2" key="2">
    <citation type="submission" date="2020-10" db="EMBL/GenBank/DDBJ databases">
        <authorList>
            <person name="Peck L.D."/>
            <person name="Nowell R.W."/>
            <person name="Flood J."/>
            <person name="Ryan M.J."/>
            <person name="Barraclough T.G."/>
        </authorList>
    </citation>
    <scope>NUCLEOTIDE SEQUENCE</scope>
    <source>
        <strain evidence="2">IMI 127659i</strain>
    </source>
</reference>
<dbReference type="Proteomes" id="UP000750502">
    <property type="component" value="Unassembled WGS sequence"/>
</dbReference>
<dbReference type="InterPro" id="IPR052895">
    <property type="entry name" value="HetReg/Transcr_Mod"/>
</dbReference>